<name>E1F194_GIAIA</name>
<dbReference type="EMBL" id="ACVC01000119">
    <property type="protein sequence ID" value="EFO63813.1"/>
    <property type="molecule type" value="Genomic_DNA"/>
</dbReference>
<organism evidence="2 3">
    <name type="scientific">Giardia intestinalis (strain P15)</name>
    <name type="common">Giardia lamblia</name>
    <dbReference type="NCBI Taxonomy" id="658858"/>
    <lineage>
        <taxon>Eukaryota</taxon>
        <taxon>Metamonada</taxon>
        <taxon>Diplomonadida</taxon>
        <taxon>Hexamitidae</taxon>
        <taxon>Giardiinae</taxon>
        <taxon>Giardia</taxon>
    </lineage>
</organism>
<dbReference type="VEuPathDB" id="GiardiaDB:GLP15_2340"/>
<evidence type="ECO:0000256" key="1">
    <source>
        <dbReference type="SAM" id="MobiDB-lite"/>
    </source>
</evidence>
<comment type="caution">
    <text evidence="2">The sequence shown here is derived from an EMBL/GenBank/DDBJ whole genome shotgun (WGS) entry which is preliminary data.</text>
</comment>
<gene>
    <name evidence="2" type="ORF">GLP15_2340</name>
</gene>
<reference evidence="2 3" key="1">
    <citation type="journal article" date="2010" name="BMC Genomics">
        <title>Genome analysis and comparative genomics of a Giardia intestinalis assemblage E isolate.</title>
        <authorList>
            <person name="Jerlstrom-Hultqvist J."/>
            <person name="Franzen O."/>
            <person name="Ankarklev J."/>
            <person name="Xu F."/>
            <person name="Nohynkova E."/>
            <person name="Andersson J.O."/>
            <person name="Svard S.G."/>
            <person name="Andersson B."/>
        </authorList>
    </citation>
    <scope>NUCLEOTIDE SEQUENCE [LARGE SCALE GENOMIC DNA]</scope>
    <source>
        <strain evidence="2 3">P15</strain>
    </source>
</reference>
<feature type="region of interest" description="Disordered" evidence="1">
    <location>
        <begin position="295"/>
        <end position="369"/>
    </location>
</feature>
<sequence>MQDAGRTAQPLDKYLHRAEQRRRRPCKCSCPSTRVNLKGLPIGAMRELGNSRSRLPPEGLPVLENGCRIGPLTTVVPLDAPPPPKGPMGDFRAWLAEFSVRLKDVVFDDLSTYLSAAIHGTNIYGRHLCVSCLKSFPSAGELEKHLWGDLAHLGLSMIRPLYLQTTEEQIKTFACPFCRGFRTTVKCRILPHQTLSHGCREWAWALTMAHKTRPTMNLPLSSKLIPEAPETLRYNPQLSDVEVTPVELSHEEGQRLLSFIMMGGSGSHPAEPKPLTANDPISVQEQIPATNPTQQHLNNRRCAHRPPPLLQAPFTRRYSMQTASPQTRTNTRRRGCPDLQDARTPQCRRGSHQHARTHHQRSQPDQATI</sequence>
<dbReference type="AlphaFoldDB" id="E1F194"/>
<proteinExistence type="predicted"/>
<evidence type="ECO:0000313" key="2">
    <source>
        <dbReference type="EMBL" id="EFO63813.1"/>
    </source>
</evidence>
<accession>E1F194</accession>
<dbReference type="Proteomes" id="UP000008974">
    <property type="component" value="Unassembled WGS sequence"/>
</dbReference>
<feature type="compositionally biased region" description="Polar residues" evidence="1">
    <location>
        <begin position="318"/>
        <end position="329"/>
    </location>
</feature>
<evidence type="ECO:0000313" key="3">
    <source>
        <dbReference type="Proteomes" id="UP000008974"/>
    </source>
</evidence>
<feature type="compositionally biased region" description="Basic residues" evidence="1">
    <location>
        <begin position="349"/>
        <end position="361"/>
    </location>
</feature>
<protein>
    <submittedName>
        <fullName evidence="2">Uncharacterized protein</fullName>
    </submittedName>
</protein>